<evidence type="ECO:0000256" key="1">
    <source>
        <dbReference type="SAM" id="MobiDB-lite"/>
    </source>
</evidence>
<name>A0A073I0M8_9SPIT</name>
<feature type="compositionally biased region" description="Polar residues" evidence="1">
    <location>
        <begin position="156"/>
        <end position="185"/>
    </location>
</feature>
<feature type="region of interest" description="Disordered" evidence="1">
    <location>
        <begin position="393"/>
        <end position="412"/>
    </location>
</feature>
<proteinExistence type="predicted"/>
<sequence length="484" mass="55704">MNTQSDTLQSQVDQTLTETQSQTPNQTQGKKSRTKRITPSQSLTSSRQDTHSKSPRPFIVKQENSNKIVSQSNDKSRSPKKKQVQDSSYSKGGFQENQSQRLHSNMLQQQQNIQQQQYAQMIPMMMGMSGGNPNFMMNPFPTNQFSIQGIPFQVGQSSHAMVDQSQAVNSHPKQNDQSMNNGQNLQKERKKRGRPPTKNTKHINDLENSKNLITKRSKVGRPRKYAKRQSPNEHLMKTENLKNMQKRNRPSSRHLETLEAHSNNEDILEHELEFDDDQVVDPCSQPCYSTAQLKNNLLDQRDRFGNGNRNFQASNQENTLDQLLSQAPKSKTNKQLVESSVSQNTKHPTQPFGTIQNQDKLLCSKRTAKTNQILNPEDFNNLNQTLQNLASTSSNNIQRMPKEIQQPSSQSKKRNQKYLYKLVVECKMLRIDENDNIIEKSIYEDDGDFRQQFNIPSTDDQLQCKIQQYFSQLKSSQKQKLDQD</sequence>
<feature type="region of interest" description="Disordered" evidence="1">
    <location>
        <begin position="156"/>
        <end position="253"/>
    </location>
</feature>
<accession>A0A073I0M8</accession>
<protein>
    <submittedName>
        <fullName evidence="2">Uncharacterized protein</fullName>
    </submittedName>
</protein>
<gene>
    <name evidence="2" type="ORF">OXYTRIMIC_784</name>
</gene>
<dbReference type="EMBL" id="ARYC01001138">
    <property type="protein sequence ID" value="KEJ83030.1"/>
    <property type="molecule type" value="Genomic_DNA"/>
</dbReference>
<feature type="compositionally biased region" description="Basic residues" evidence="1">
    <location>
        <begin position="213"/>
        <end position="227"/>
    </location>
</feature>
<reference evidence="3" key="1">
    <citation type="journal article" date="2014" name="Cell">
        <title>The Architecture of a Scrambled Genome Reveals Massive Levels of Genomic Rearrangement during Development.</title>
        <authorList>
            <person name="Chen X."/>
            <person name="Bracht J.R."/>
            <person name="Goldman A.D."/>
            <person name="Dolzhenko E."/>
            <person name="Clay D.M."/>
            <person name="Swart E.C."/>
            <person name="Perlman D.H."/>
            <person name="Doak T.G."/>
            <person name="Stuart A."/>
            <person name="Amemiya C.T."/>
            <person name="Sebra R.P."/>
            <person name="Landweber L.F."/>
        </authorList>
    </citation>
    <scope>NUCLEOTIDE SEQUENCE [LARGE SCALE GENOMIC DNA]</scope>
    <source>
        <strain evidence="3">JRB310</strain>
    </source>
</reference>
<feature type="region of interest" description="Disordered" evidence="1">
    <location>
        <begin position="1"/>
        <end position="95"/>
    </location>
</feature>
<dbReference type="Proteomes" id="UP000053232">
    <property type="component" value="Unassembled WGS sequence"/>
</dbReference>
<comment type="caution">
    <text evidence="2">The sequence shown here is derived from an EMBL/GenBank/DDBJ whole genome shotgun (WGS) entry which is preliminary data.</text>
</comment>
<feature type="compositionally biased region" description="Basic and acidic residues" evidence="1">
    <location>
        <begin position="230"/>
        <end position="240"/>
    </location>
</feature>
<feature type="compositionally biased region" description="Polar residues" evidence="1">
    <location>
        <begin position="85"/>
        <end position="95"/>
    </location>
</feature>
<feature type="compositionally biased region" description="Basic residues" evidence="1">
    <location>
        <begin position="188"/>
        <end position="201"/>
    </location>
</feature>
<evidence type="ECO:0000313" key="3">
    <source>
        <dbReference type="Proteomes" id="UP000053232"/>
    </source>
</evidence>
<organism evidence="2 3">
    <name type="scientific">Oxytricha trifallax</name>
    <dbReference type="NCBI Taxonomy" id="1172189"/>
    <lineage>
        <taxon>Eukaryota</taxon>
        <taxon>Sar</taxon>
        <taxon>Alveolata</taxon>
        <taxon>Ciliophora</taxon>
        <taxon>Intramacronucleata</taxon>
        <taxon>Spirotrichea</taxon>
        <taxon>Stichotrichia</taxon>
        <taxon>Sporadotrichida</taxon>
        <taxon>Oxytrichidae</taxon>
        <taxon>Oxytrichinae</taxon>
        <taxon>Oxytricha</taxon>
    </lineage>
</organism>
<feature type="compositionally biased region" description="Polar residues" evidence="1">
    <location>
        <begin position="37"/>
        <end position="47"/>
    </location>
</feature>
<dbReference type="AlphaFoldDB" id="A0A073I0M8"/>
<feature type="compositionally biased region" description="Polar residues" evidence="1">
    <location>
        <begin position="62"/>
        <end position="73"/>
    </location>
</feature>
<feature type="compositionally biased region" description="Polar residues" evidence="1">
    <location>
        <begin position="1"/>
        <end position="29"/>
    </location>
</feature>
<keyword evidence="3" id="KW-1185">Reference proteome</keyword>
<evidence type="ECO:0000313" key="2">
    <source>
        <dbReference type="EMBL" id="KEJ83030.1"/>
    </source>
</evidence>